<protein>
    <submittedName>
        <fullName evidence="1">Uncharacterized protein</fullName>
    </submittedName>
</protein>
<keyword evidence="2" id="KW-1185">Reference proteome</keyword>
<sequence>MTCMTFQVFNHDDFEVVRVVNLFGGCEELRHIKNKEIAAVTPNNPDELDQLSMLERKVMADGGYGAVHPV</sequence>
<evidence type="ECO:0000313" key="2">
    <source>
        <dbReference type="Proteomes" id="UP000053424"/>
    </source>
</evidence>
<evidence type="ECO:0000313" key="1">
    <source>
        <dbReference type="EMBL" id="KIM39139.1"/>
    </source>
</evidence>
<proteinExistence type="predicted"/>
<reference evidence="2" key="2">
    <citation type="submission" date="2015-01" db="EMBL/GenBank/DDBJ databases">
        <title>Evolutionary Origins and Diversification of the Mycorrhizal Mutualists.</title>
        <authorList>
            <consortium name="DOE Joint Genome Institute"/>
            <consortium name="Mycorrhizal Genomics Consortium"/>
            <person name="Kohler A."/>
            <person name="Kuo A."/>
            <person name="Nagy L.G."/>
            <person name="Floudas D."/>
            <person name="Copeland A."/>
            <person name="Barry K.W."/>
            <person name="Cichocki N."/>
            <person name="Veneault-Fourrey C."/>
            <person name="LaButti K."/>
            <person name="Lindquist E.A."/>
            <person name="Lipzen A."/>
            <person name="Lundell T."/>
            <person name="Morin E."/>
            <person name="Murat C."/>
            <person name="Riley R."/>
            <person name="Ohm R."/>
            <person name="Sun H."/>
            <person name="Tunlid A."/>
            <person name="Henrissat B."/>
            <person name="Grigoriev I.V."/>
            <person name="Hibbett D.S."/>
            <person name="Martin F."/>
        </authorList>
    </citation>
    <scope>NUCLEOTIDE SEQUENCE [LARGE SCALE GENOMIC DNA]</scope>
    <source>
        <strain evidence="2">h7</strain>
    </source>
</reference>
<dbReference type="Proteomes" id="UP000053424">
    <property type="component" value="Unassembled WGS sequence"/>
</dbReference>
<reference evidence="1 2" key="1">
    <citation type="submission" date="2014-04" db="EMBL/GenBank/DDBJ databases">
        <authorList>
            <consortium name="DOE Joint Genome Institute"/>
            <person name="Kuo A."/>
            <person name="Gay G."/>
            <person name="Dore J."/>
            <person name="Kohler A."/>
            <person name="Nagy L.G."/>
            <person name="Floudas D."/>
            <person name="Copeland A."/>
            <person name="Barry K.W."/>
            <person name="Cichocki N."/>
            <person name="Veneault-Fourrey C."/>
            <person name="LaButti K."/>
            <person name="Lindquist E.A."/>
            <person name="Lipzen A."/>
            <person name="Lundell T."/>
            <person name="Morin E."/>
            <person name="Murat C."/>
            <person name="Sun H."/>
            <person name="Tunlid A."/>
            <person name="Henrissat B."/>
            <person name="Grigoriev I.V."/>
            <person name="Hibbett D.S."/>
            <person name="Martin F."/>
            <person name="Nordberg H.P."/>
            <person name="Cantor M.N."/>
            <person name="Hua S.X."/>
        </authorList>
    </citation>
    <scope>NUCLEOTIDE SEQUENCE [LARGE SCALE GENOMIC DNA]</scope>
    <source>
        <strain evidence="2">h7</strain>
    </source>
</reference>
<dbReference type="OrthoDB" id="3252968at2759"/>
<dbReference type="HOGENOM" id="CLU_2758053_0_0_1"/>
<organism evidence="1 2">
    <name type="scientific">Hebeloma cylindrosporum</name>
    <dbReference type="NCBI Taxonomy" id="76867"/>
    <lineage>
        <taxon>Eukaryota</taxon>
        <taxon>Fungi</taxon>
        <taxon>Dikarya</taxon>
        <taxon>Basidiomycota</taxon>
        <taxon>Agaricomycotina</taxon>
        <taxon>Agaricomycetes</taxon>
        <taxon>Agaricomycetidae</taxon>
        <taxon>Agaricales</taxon>
        <taxon>Agaricineae</taxon>
        <taxon>Hymenogastraceae</taxon>
        <taxon>Hebeloma</taxon>
    </lineage>
</organism>
<name>A0A0C3C4H5_HEBCY</name>
<gene>
    <name evidence="1" type="ORF">M413DRAFT_29693</name>
</gene>
<dbReference type="AlphaFoldDB" id="A0A0C3C4H5"/>
<accession>A0A0C3C4H5</accession>
<dbReference type="EMBL" id="KN831787">
    <property type="protein sequence ID" value="KIM39139.1"/>
    <property type="molecule type" value="Genomic_DNA"/>
</dbReference>